<dbReference type="Proteomes" id="UP000323917">
    <property type="component" value="Chromosome"/>
</dbReference>
<protein>
    <submittedName>
        <fullName evidence="1">Uncharacterized protein</fullName>
    </submittedName>
</protein>
<keyword evidence="2" id="KW-1185">Reference proteome</keyword>
<sequence>MNLNVAREDFSKMLKQLRPVLILGMNEQVILIRQRLAWPRIDRVWPQDDGPLVGSPAVLSDQVRVPFGVAEYRSAVGCIQQSSFFGINPWRSGMLEQHVRTMHERQPFRIPPSRVTTVGPVQP</sequence>
<evidence type="ECO:0000313" key="2">
    <source>
        <dbReference type="Proteomes" id="UP000323917"/>
    </source>
</evidence>
<accession>A0A5B9QB37</accession>
<gene>
    <name evidence="1" type="ORF">Pr1d_34470</name>
</gene>
<organism evidence="1 2">
    <name type="scientific">Bythopirellula goksoeyrii</name>
    <dbReference type="NCBI Taxonomy" id="1400387"/>
    <lineage>
        <taxon>Bacteria</taxon>
        <taxon>Pseudomonadati</taxon>
        <taxon>Planctomycetota</taxon>
        <taxon>Planctomycetia</taxon>
        <taxon>Pirellulales</taxon>
        <taxon>Lacipirellulaceae</taxon>
        <taxon>Bythopirellula</taxon>
    </lineage>
</organism>
<reference evidence="1 2" key="1">
    <citation type="submission" date="2019-08" db="EMBL/GenBank/DDBJ databases">
        <title>Deep-cultivation of Planctomycetes and their phenomic and genomic characterization uncovers novel biology.</title>
        <authorList>
            <person name="Wiegand S."/>
            <person name="Jogler M."/>
            <person name="Boedeker C."/>
            <person name="Pinto D."/>
            <person name="Vollmers J."/>
            <person name="Rivas-Marin E."/>
            <person name="Kohn T."/>
            <person name="Peeters S.H."/>
            <person name="Heuer A."/>
            <person name="Rast P."/>
            <person name="Oberbeckmann S."/>
            <person name="Bunk B."/>
            <person name="Jeske O."/>
            <person name="Meyerdierks A."/>
            <person name="Storesund J.E."/>
            <person name="Kallscheuer N."/>
            <person name="Luecker S."/>
            <person name="Lage O.M."/>
            <person name="Pohl T."/>
            <person name="Merkel B.J."/>
            <person name="Hornburger P."/>
            <person name="Mueller R.-W."/>
            <person name="Bruemmer F."/>
            <person name="Labrenz M."/>
            <person name="Spormann A.M."/>
            <person name="Op den Camp H."/>
            <person name="Overmann J."/>
            <person name="Amann R."/>
            <person name="Jetten M.S.M."/>
            <person name="Mascher T."/>
            <person name="Medema M.H."/>
            <person name="Devos D.P."/>
            <person name="Kaster A.-K."/>
            <person name="Ovreas L."/>
            <person name="Rohde M."/>
            <person name="Galperin M.Y."/>
            <person name="Jogler C."/>
        </authorList>
    </citation>
    <scope>NUCLEOTIDE SEQUENCE [LARGE SCALE GENOMIC DNA]</scope>
    <source>
        <strain evidence="1 2">Pr1d</strain>
    </source>
</reference>
<name>A0A5B9QB37_9BACT</name>
<dbReference type="EMBL" id="CP042913">
    <property type="protein sequence ID" value="QEG36138.1"/>
    <property type="molecule type" value="Genomic_DNA"/>
</dbReference>
<dbReference type="KEGG" id="bgok:Pr1d_34470"/>
<evidence type="ECO:0000313" key="1">
    <source>
        <dbReference type="EMBL" id="QEG36138.1"/>
    </source>
</evidence>
<dbReference type="AlphaFoldDB" id="A0A5B9QB37"/>
<proteinExistence type="predicted"/>